<evidence type="ECO:0000256" key="1">
    <source>
        <dbReference type="ARBA" id="ARBA00004141"/>
    </source>
</evidence>
<feature type="region of interest" description="Disordered" evidence="10">
    <location>
        <begin position="1078"/>
        <end position="1127"/>
    </location>
</feature>
<dbReference type="EMBL" id="GG663743">
    <property type="protein sequence ID" value="EEH54576.1"/>
    <property type="molecule type" value="Genomic_DNA"/>
</dbReference>
<comment type="similarity">
    <text evidence="2">Belongs to the ABC transporter superfamily. ABCA family. CPR flippase (TC 3.A.1.211) subfamily.</text>
</comment>
<feature type="region of interest" description="Disordered" evidence="10">
    <location>
        <begin position="1"/>
        <end position="107"/>
    </location>
</feature>
<dbReference type="PANTHER" id="PTHR19229:SF36">
    <property type="entry name" value="ATP-BINDING CASSETTE SUB-FAMILY A MEMBER 2"/>
    <property type="match status" value="1"/>
</dbReference>
<evidence type="ECO:0000256" key="2">
    <source>
        <dbReference type="ARBA" id="ARBA00008526"/>
    </source>
</evidence>
<dbReference type="GO" id="GO:0016020">
    <property type="term" value="C:membrane"/>
    <property type="evidence" value="ECO:0007669"/>
    <property type="project" value="UniProtKB-SubCell"/>
</dbReference>
<dbReference type="GO" id="GO:0005524">
    <property type="term" value="F:ATP binding"/>
    <property type="evidence" value="ECO:0007669"/>
    <property type="project" value="UniProtKB-KW"/>
</dbReference>
<dbReference type="PANTHER" id="PTHR19229">
    <property type="entry name" value="ATP-BINDING CASSETTE TRANSPORTER SUBFAMILY A ABCA"/>
    <property type="match status" value="1"/>
</dbReference>
<feature type="transmembrane region" description="Helical" evidence="11">
    <location>
        <begin position="130"/>
        <end position="149"/>
    </location>
</feature>
<keyword evidence="6" id="KW-0547">Nucleotide-binding</keyword>
<sequence>MPRSSNASRLDLESRGGGDRASSPQSAKTTSSTSSRASPREPRPRLSRASWSSSSSATTPPSLVSIDDVSILDASPMSPHPLSPRRKRKRAPPSHSPPSAASPSRRAVGGELAKFRAVLAKNWTLKTRGASFFCFLLELLVPIAFVGLMCLPRALISDESHGVAFHRPNPIQSLAWSGVAPGGGSGAYKVVYAPNVTRYHRATAEAAAIDLVCGPPFAVDEGEGGGGSGGGSGAFVPSFMQQVALAAAVEVDAAALTNEFSIGGGGGESAGSPLDAAFATCQRDPSSCVDAAAGFLKPRENGMPLDSPLLFPPALLRATLCSVGCVNAPSCYRPVIETFLVGAVDETEAIRIASAAASSDADPGVLGVVILPNDLSPISRDITYSVRVNATDVPTGDEGARWASEKFERWVVGESAKWKKYYAFANLQRSFDQSLMRVSLVDASTTGAAEDIAVGALPPVSLLTAVKAFPFPEYSTNLGSTFAAVFFGLVFVFTFVTTVITTVKGIVVEKELRIREGMKIMGLGDVVYWSSWSVTSYGGLLVVSALVALVGVYPFQHTDWTVTFAFLALWTAQLVTFSFTLSAFFSSGKIAAIASALLYVLTWVPGVAAVASAPNGTTSWLLSCVMMPASGIYMWGWAVSILENAQEGVRWDNIHVNLLDGDEYTGEKSGVFGTGLIMLATLLNFVLYGVLAMYLDKVVPGSYGRAESLLFFAKPSYWRRRRGATPRATDAATIADDAEPDAATLPGGVEPESNASSSVPVAIKAVNLRKMFGSTVAIDGLRFTARAGQITSLLGHNGAGKTTTISVFTGMIAQDAGDAFVNGLNVATDVRSIRGDLGVCPQFDVLWPTLTVREHLVLYARIRGVRAREIPGEVSAKIDAVGLTPKADAQAGTLSGGQKRKLSVAIAFIGNPSVVILDEPTSGMDPKSRRATWEVIQGFKRIRGTSILLTTHFMDEADVLSDRVAIMSSGKLACVGSPLFLKTKFGTGYTLTASLKPDANVDEVAKLVTDGVKGARFLSRSNAAATFALPARERGSFAKMLSSLENKRDALRVDTVGVSCSTLEEVFLNVAELHDATDDAGEGSGRESRVASPALAPAPSATSSPSSALAPPPRAVENPESSSSVASTPPLVHGLALTCAQYRAVLVKRLTHARRDKLSHVTMYLVPLLFVVLGLVVSKISADAARDPPPAVMNDASFVGDLPLAFATAAGASVAKRILASASNARTLRAFEENEIAEIETVNATWHCWNASAVLDSCEPAVEACDQCTPLDDAGATLDGFLLENSVSARSSCVGGAHAFPTCAGLFAGAATGTLRLSESSRVFNYTIAVSSTAFHALPSTMASAHDAFFAALHATNASGVAAASMTTINHPLPTTPEKKAEQAMLMQLNVSLCVIMGLACLSASVAVFLVWERASASKHLQTVSGLHRGVFWAGTYTWDLLACFPPILLIFLAFAASGLDAYDGDALAVIAVALVLFITSAIPLAYIFHWPFENNMAALAAQMGTYFFFGVAQLIAGVVLAGLAAAGVATATRVWAALEVIFRWLPHYCVGRALFTLSGESIAPGSEPGAAAKSPWSDDVAGGELKAMACATVVYGALVVAIEYGAFRGSAWRGAVGRARELLHGGRAAAPPEQYDDDDDDDPDEDEGVRAERRVALAPDAPRTHSLTTRRLEKRYPKRGGGHVRAVNGVSFAVREGECFGLLGVNGAGKTSTFKMLSGHFPPSAGDAIVTPRPSQSVAASSPAAAAAAAAAPPSESFSILTQLARVRQHVGYCPQYDALQGTMTAREHLAFFGTLRGLSRAAANDAASALIRRLGLEKYADVPAAGYSGGTKRKLSVAIALVGDPAVVLLDEPSTGMDPKSRRRLWRALATASRGRCLVLTSHSMEECEALCARVGIMVAGKMRCLGDVQALKSAYGEGYTLDLRVPNVADVARVRRHVEREIPGARETEAHASRVRYRLPSMALARGGKASVAGAFASLEGTKTRLGIEDYQLGQTTLEEVFLRFAEEAADADDD</sequence>
<accession>C1MZA8</accession>
<evidence type="ECO:0000256" key="11">
    <source>
        <dbReference type="SAM" id="Phobius"/>
    </source>
</evidence>
<evidence type="ECO:0000256" key="5">
    <source>
        <dbReference type="ARBA" id="ARBA00022737"/>
    </source>
</evidence>
<dbReference type="OrthoDB" id="509600at2759"/>
<gene>
    <name evidence="13" type="ORF">MICPUCDRAFT_60664</name>
</gene>
<keyword evidence="9 11" id="KW-0472">Membrane</keyword>
<feature type="compositionally biased region" description="Low complexity" evidence="10">
    <location>
        <begin position="97"/>
        <end position="107"/>
    </location>
</feature>
<dbReference type="GO" id="GO:0005319">
    <property type="term" value="F:lipid transporter activity"/>
    <property type="evidence" value="ECO:0007669"/>
    <property type="project" value="TreeGrafter"/>
</dbReference>
<evidence type="ECO:0000256" key="9">
    <source>
        <dbReference type="ARBA" id="ARBA00023136"/>
    </source>
</evidence>
<dbReference type="CDD" id="cd03263">
    <property type="entry name" value="ABC_subfamily_A"/>
    <property type="match status" value="2"/>
</dbReference>
<dbReference type="Pfam" id="PF12698">
    <property type="entry name" value="ABC2_membrane_3"/>
    <property type="match status" value="2"/>
</dbReference>
<keyword evidence="5" id="KW-0677">Repeat</keyword>
<dbReference type="RefSeq" id="XP_003060926.1">
    <property type="nucleotide sequence ID" value="XM_003060880.1"/>
</dbReference>
<dbReference type="GeneID" id="9686621"/>
<dbReference type="FunFam" id="3.40.50.300:FF:000298">
    <property type="entry name" value="ATP-binding cassette sub-family A member 12"/>
    <property type="match status" value="1"/>
</dbReference>
<feature type="region of interest" description="Disordered" evidence="10">
    <location>
        <begin position="1627"/>
        <end position="1681"/>
    </location>
</feature>
<feature type="transmembrane region" description="Helical" evidence="11">
    <location>
        <begin position="1202"/>
        <end position="1219"/>
    </location>
</feature>
<dbReference type="OMA" id="LVSYIKF"/>
<dbReference type="InterPro" id="IPR013525">
    <property type="entry name" value="ABC2_TM"/>
</dbReference>
<proteinExistence type="inferred from homology"/>
<evidence type="ECO:0000313" key="14">
    <source>
        <dbReference type="Proteomes" id="UP000001876"/>
    </source>
</evidence>
<dbReference type="Proteomes" id="UP000001876">
    <property type="component" value="Unassembled WGS sequence"/>
</dbReference>
<feature type="transmembrane region" description="Helical" evidence="11">
    <location>
        <begin position="1389"/>
        <end position="1412"/>
    </location>
</feature>
<feature type="transmembrane region" description="Helical" evidence="11">
    <location>
        <begin position="1161"/>
        <end position="1182"/>
    </location>
</feature>
<dbReference type="Gene3D" id="3.40.50.300">
    <property type="entry name" value="P-loop containing nucleotide triphosphate hydrolases"/>
    <property type="match status" value="2"/>
</dbReference>
<comment type="subcellular location">
    <subcellularLocation>
        <location evidence="1">Membrane</location>
        <topology evidence="1">Multi-pass membrane protein</topology>
    </subcellularLocation>
</comment>
<dbReference type="eggNOG" id="KOG0059">
    <property type="taxonomic scope" value="Eukaryota"/>
</dbReference>
<feature type="transmembrane region" description="Helical" evidence="11">
    <location>
        <begin position="482"/>
        <end position="507"/>
    </location>
</feature>
<keyword evidence="14" id="KW-1185">Reference proteome</keyword>
<evidence type="ECO:0000313" key="13">
    <source>
        <dbReference type="EMBL" id="EEH54576.1"/>
    </source>
</evidence>
<evidence type="ECO:0000256" key="6">
    <source>
        <dbReference type="ARBA" id="ARBA00022741"/>
    </source>
</evidence>
<feature type="transmembrane region" description="Helical" evidence="11">
    <location>
        <begin position="592"/>
        <end position="613"/>
    </location>
</feature>
<evidence type="ECO:0000256" key="8">
    <source>
        <dbReference type="ARBA" id="ARBA00022989"/>
    </source>
</evidence>
<feature type="transmembrane region" description="Helical" evidence="11">
    <location>
        <begin position="1467"/>
        <end position="1487"/>
    </location>
</feature>
<feature type="domain" description="ABC transporter" evidence="12">
    <location>
        <begin position="1668"/>
        <end position="1927"/>
    </location>
</feature>
<keyword evidence="8 11" id="KW-1133">Transmembrane helix</keyword>
<dbReference type="KEGG" id="mpp:MICPUCDRAFT_60664"/>
<dbReference type="PROSITE" id="PS00211">
    <property type="entry name" value="ABC_TRANSPORTER_1"/>
    <property type="match status" value="1"/>
</dbReference>
<dbReference type="SUPFAM" id="SSF52540">
    <property type="entry name" value="P-loop containing nucleoside triphosphate hydrolases"/>
    <property type="match status" value="2"/>
</dbReference>
<dbReference type="InterPro" id="IPR017871">
    <property type="entry name" value="ABC_transporter-like_CS"/>
</dbReference>
<dbReference type="InterPro" id="IPR003593">
    <property type="entry name" value="AAA+_ATPase"/>
</dbReference>
<feature type="compositionally biased region" description="Low complexity" evidence="10">
    <location>
        <begin position="1090"/>
        <end position="1109"/>
    </location>
</feature>
<reference evidence="13 14" key="1">
    <citation type="journal article" date="2009" name="Science">
        <title>Green evolution and dynamic adaptations revealed by genomes of the marine picoeukaryotes Micromonas.</title>
        <authorList>
            <person name="Worden A.Z."/>
            <person name="Lee J.H."/>
            <person name="Mock T."/>
            <person name="Rouze P."/>
            <person name="Simmons M.P."/>
            <person name="Aerts A.L."/>
            <person name="Allen A.E."/>
            <person name="Cuvelier M.L."/>
            <person name="Derelle E."/>
            <person name="Everett M.V."/>
            <person name="Foulon E."/>
            <person name="Grimwood J."/>
            <person name="Gundlach H."/>
            <person name="Henrissat B."/>
            <person name="Napoli C."/>
            <person name="McDonald S.M."/>
            <person name="Parker M.S."/>
            <person name="Rombauts S."/>
            <person name="Salamov A."/>
            <person name="Von Dassow P."/>
            <person name="Badger J.H."/>
            <person name="Coutinho P.M."/>
            <person name="Demir E."/>
            <person name="Dubchak I."/>
            <person name="Gentemann C."/>
            <person name="Eikrem W."/>
            <person name="Gready J.E."/>
            <person name="John U."/>
            <person name="Lanier W."/>
            <person name="Lindquist E.A."/>
            <person name="Lucas S."/>
            <person name="Mayer K.F."/>
            <person name="Moreau H."/>
            <person name="Not F."/>
            <person name="Otillar R."/>
            <person name="Panaud O."/>
            <person name="Pangilinan J."/>
            <person name="Paulsen I."/>
            <person name="Piegu B."/>
            <person name="Poliakov A."/>
            <person name="Robbens S."/>
            <person name="Schmutz J."/>
            <person name="Toulza E."/>
            <person name="Wyss T."/>
            <person name="Zelensky A."/>
            <person name="Zhou K."/>
            <person name="Armbrust E.V."/>
            <person name="Bhattacharya D."/>
            <person name="Goodenough U.W."/>
            <person name="Van de Peer Y."/>
            <person name="Grigoriev I.V."/>
        </authorList>
    </citation>
    <scope>NUCLEOTIDE SEQUENCE [LARGE SCALE GENOMIC DNA]</scope>
    <source>
        <strain evidence="13 14">CCMP1545</strain>
    </source>
</reference>
<feature type="transmembrane region" description="Helical" evidence="11">
    <location>
        <begin position="1432"/>
        <end position="1455"/>
    </location>
</feature>
<evidence type="ECO:0000256" key="3">
    <source>
        <dbReference type="ARBA" id="ARBA00022448"/>
    </source>
</evidence>
<feature type="transmembrane region" description="Helical" evidence="11">
    <location>
        <begin position="671"/>
        <end position="695"/>
    </location>
</feature>
<feature type="transmembrane region" description="Helical" evidence="11">
    <location>
        <begin position="1507"/>
        <end position="1530"/>
    </location>
</feature>
<feature type="domain" description="ABC transporter" evidence="12">
    <location>
        <begin position="763"/>
        <end position="994"/>
    </location>
</feature>
<keyword evidence="4 11" id="KW-0812">Transmembrane</keyword>
<dbReference type="InterPro" id="IPR027417">
    <property type="entry name" value="P-loop_NTPase"/>
</dbReference>
<dbReference type="InterPro" id="IPR056264">
    <property type="entry name" value="R2_ABCA1-4-like"/>
</dbReference>
<dbReference type="SMART" id="SM00382">
    <property type="entry name" value="AAA"/>
    <property type="match status" value="2"/>
</dbReference>
<protein>
    <submittedName>
        <fullName evidence="13">ATP-binding cassette superfamily</fullName>
    </submittedName>
</protein>
<feature type="compositionally biased region" description="Acidic residues" evidence="10">
    <location>
        <begin position="1635"/>
        <end position="1648"/>
    </location>
</feature>
<feature type="compositionally biased region" description="Low complexity" evidence="10">
    <location>
        <begin position="21"/>
        <end position="37"/>
    </location>
</feature>
<evidence type="ECO:0000256" key="10">
    <source>
        <dbReference type="SAM" id="MobiDB-lite"/>
    </source>
</evidence>
<dbReference type="Pfam" id="PF00005">
    <property type="entry name" value="ABC_tran"/>
    <property type="match status" value="2"/>
</dbReference>
<evidence type="ECO:0000256" key="4">
    <source>
        <dbReference type="ARBA" id="ARBA00022692"/>
    </source>
</evidence>
<name>C1MZA8_MICPC</name>
<organism evidence="14">
    <name type="scientific">Micromonas pusilla (strain CCMP1545)</name>
    <name type="common">Picoplanktonic green alga</name>
    <dbReference type="NCBI Taxonomy" id="564608"/>
    <lineage>
        <taxon>Eukaryota</taxon>
        <taxon>Viridiplantae</taxon>
        <taxon>Chlorophyta</taxon>
        <taxon>Mamiellophyceae</taxon>
        <taxon>Mamiellales</taxon>
        <taxon>Mamiellaceae</taxon>
        <taxon>Micromonas</taxon>
    </lineage>
</organism>
<keyword evidence="7 13" id="KW-0067">ATP-binding</keyword>
<dbReference type="InterPro" id="IPR026082">
    <property type="entry name" value="ABCA"/>
</dbReference>
<dbReference type="PROSITE" id="PS50893">
    <property type="entry name" value="ABC_TRANSPORTER_2"/>
    <property type="match status" value="2"/>
</dbReference>
<evidence type="ECO:0000259" key="12">
    <source>
        <dbReference type="PROSITE" id="PS50893"/>
    </source>
</evidence>
<dbReference type="InterPro" id="IPR003439">
    <property type="entry name" value="ABC_transporter-like_ATP-bd"/>
</dbReference>
<feature type="transmembrane region" description="Helical" evidence="11">
    <location>
        <begin position="527"/>
        <end position="552"/>
    </location>
</feature>
<dbReference type="GO" id="GO:0140359">
    <property type="term" value="F:ABC-type transporter activity"/>
    <property type="evidence" value="ECO:0007669"/>
    <property type="project" value="InterPro"/>
</dbReference>
<dbReference type="Pfam" id="PF23321">
    <property type="entry name" value="R1_ABCA1"/>
    <property type="match status" value="1"/>
</dbReference>
<feature type="compositionally biased region" description="Basic residues" evidence="10">
    <location>
        <begin position="83"/>
        <end position="92"/>
    </location>
</feature>
<feature type="compositionally biased region" description="Low complexity" evidence="10">
    <location>
        <begin position="47"/>
        <end position="65"/>
    </location>
</feature>
<keyword evidence="3" id="KW-0813">Transport</keyword>
<evidence type="ECO:0000256" key="7">
    <source>
        <dbReference type="ARBA" id="ARBA00022840"/>
    </source>
</evidence>
<dbReference type="GO" id="GO:0016887">
    <property type="term" value="F:ATP hydrolysis activity"/>
    <property type="evidence" value="ECO:0007669"/>
    <property type="project" value="InterPro"/>
</dbReference>
<feature type="transmembrane region" description="Helical" evidence="11">
    <location>
        <begin position="564"/>
        <end position="585"/>
    </location>
</feature>
<feature type="region of interest" description="Disordered" evidence="10">
    <location>
        <begin position="736"/>
        <end position="755"/>
    </location>
</feature>